<reference evidence="3" key="2">
    <citation type="submission" date="2023-06" db="EMBL/GenBank/DDBJ databases">
        <authorList>
            <person name="Ma L."/>
            <person name="Liu K.-W."/>
            <person name="Li Z."/>
            <person name="Hsiao Y.-Y."/>
            <person name="Qi Y."/>
            <person name="Fu T."/>
            <person name="Tang G."/>
            <person name="Zhang D."/>
            <person name="Sun W.-H."/>
            <person name="Liu D.-K."/>
            <person name="Li Y."/>
            <person name="Chen G.-Z."/>
            <person name="Liu X.-D."/>
            <person name="Liao X.-Y."/>
            <person name="Jiang Y.-T."/>
            <person name="Yu X."/>
            <person name="Hao Y."/>
            <person name="Huang J."/>
            <person name="Zhao X.-W."/>
            <person name="Ke S."/>
            <person name="Chen Y.-Y."/>
            <person name="Wu W.-L."/>
            <person name="Hsu J.-L."/>
            <person name="Lin Y.-F."/>
            <person name="Huang M.-D."/>
            <person name="Li C.-Y."/>
            <person name="Huang L."/>
            <person name="Wang Z.-W."/>
            <person name="Zhao X."/>
            <person name="Zhong W.-Y."/>
            <person name="Peng D.-H."/>
            <person name="Ahmad S."/>
            <person name="Lan S."/>
            <person name="Zhang J.-S."/>
            <person name="Tsai W.-C."/>
            <person name="Van De Peer Y."/>
            <person name="Liu Z.-J."/>
        </authorList>
    </citation>
    <scope>NUCLEOTIDE SEQUENCE</scope>
    <source>
        <strain evidence="3">SCP</strain>
        <tissue evidence="3">Leaves</tissue>
    </source>
</reference>
<protein>
    <submittedName>
        <fullName evidence="3">SKP1-like protein 14</fullName>
    </submittedName>
</protein>
<dbReference type="Pfam" id="PF01466">
    <property type="entry name" value="Skp1"/>
    <property type="match status" value="1"/>
</dbReference>
<dbReference type="SUPFAM" id="SSF81382">
    <property type="entry name" value="Skp1 dimerisation domain-like"/>
    <property type="match status" value="1"/>
</dbReference>
<feature type="domain" description="SKP1 component dimerisation" evidence="2">
    <location>
        <begin position="4"/>
        <end position="44"/>
    </location>
</feature>
<evidence type="ECO:0000259" key="2">
    <source>
        <dbReference type="Pfam" id="PF01466"/>
    </source>
</evidence>
<organism evidence="3 4">
    <name type="scientific">Acorus gramineus</name>
    <name type="common">Dwarf sweet flag</name>
    <dbReference type="NCBI Taxonomy" id="55184"/>
    <lineage>
        <taxon>Eukaryota</taxon>
        <taxon>Viridiplantae</taxon>
        <taxon>Streptophyta</taxon>
        <taxon>Embryophyta</taxon>
        <taxon>Tracheophyta</taxon>
        <taxon>Spermatophyta</taxon>
        <taxon>Magnoliopsida</taxon>
        <taxon>Liliopsida</taxon>
        <taxon>Acoraceae</taxon>
        <taxon>Acorus</taxon>
    </lineage>
</organism>
<dbReference type="Gene3D" id="3.30.710.10">
    <property type="entry name" value="Potassium Channel Kv1.1, Chain A"/>
    <property type="match status" value="1"/>
</dbReference>
<dbReference type="GO" id="GO:0006511">
    <property type="term" value="P:ubiquitin-dependent protein catabolic process"/>
    <property type="evidence" value="ECO:0007669"/>
    <property type="project" value="InterPro"/>
</dbReference>
<keyword evidence="4" id="KW-1185">Reference proteome</keyword>
<sequence>MVVKGLIDLTTQEVADRIKDLSVEDVRKLLNIKNEYTVEEEAALCWEIKSSLKIVHYVSVRWCIVVGG</sequence>
<dbReference type="EMBL" id="JAUJYN010000005">
    <property type="protein sequence ID" value="KAK1271296.1"/>
    <property type="molecule type" value="Genomic_DNA"/>
</dbReference>
<evidence type="ECO:0000313" key="4">
    <source>
        <dbReference type="Proteomes" id="UP001179952"/>
    </source>
</evidence>
<dbReference type="InterPro" id="IPR016072">
    <property type="entry name" value="Skp1_comp_dimer"/>
</dbReference>
<comment type="pathway">
    <text evidence="1">Protein modification; protein ubiquitination.</text>
</comment>
<dbReference type="Proteomes" id="UP001179952">
    <property type="component" value="Unassembled WGS sequence"/>
</dbReference>
<dbReference type="InterPro" id="IPR011333">
    <property type="entry name" value="SKP1/BTB/POZ_sf"/>
</dbReference>
<evidence type="ECO:0000313" key="3">
    <source>
        <dbReference type="EMBL" id="KAK1271296.1"/>
    </source>
</evidence>
<name>A0AAV9B526_ACOGR</name>
<gene>
    <name evidence="3" type="ORF">QJS04_geneDACA020935</name>
</gene>
<dbReference type="InterPro" id="IPR036296">
    <property type="entry name" value="SKP1-like_dim_sf"/>
</dbReference>
<accession>A0AAV9B526</accession>
<comment type="caution">
    <text evidence="3">The sequence shown here is derived from an EMBL/GenBank/DDBJ whole genome shotgun (WGS) entry which is preliminary data.</text>
</comment>
<proteinExistence type="predicted"/>
<dbReference type="AlphaFoldDB" id="A0AAV9B526"/>
<reference evidence="3" key="1">
    <citation type="journal article" date="2023" name="Nat. Commun.">
        <title>Diploid and tetraploid genomes of Acorus and the evolution of monocots.</title>
        <authorList>
            <person name="Ma L."/>
            <person name="Liu K.W."/>
            <person name="Li Z."/>
            <person name="Hsiao Y.Y."/>
            <person name="Qi Y."/>
            <person name="Fu T."/>
            <person name="Tang G.D."/>
            <person name="Zhang D."/>
            <person name="Sun W.H."/>
            <person name="Liu D.K."/>
            <person name="Li Y."/>
            <person name="Chen G.Z."/>
            <person name="Liu X.D."/>
            <person name="Liao X.Y."/>
            <person name="Jiang Y.T."/>
            <person name="Yu X."/>
            <person name="Hao Y."/>
            <person name="Huang J."/>
            <person name="Zhao X.W."/>
            <person name="Ke S."/>
            <person name="Chen Y.Y."/>
            <person name="Wu W.L."/>
            <person name="Hsu J.L."/>
            <person name="Lin Y.F."/>
            <person name="Huang M.D."/>
            <person name="Li C.Y."/>
            <person name="Huang L."/>
            <person name="Wang Z.W."/>
            <person name="Zhao X."/>
            <person name="Zhong W.Y."/>
            <person name="Peng D.H."/>
            <person name="Ahmad S."/>
            <person name="Lan S."/>
            <person name="Zhang J.S."/>
            <person name="Tsai W.C."/>
            <person name="Van de Peer Y."/>
            <person name="Liu Z.J."/>
        </authorList>
    </citation>
    <scope>NUCLEOTIDE SEQUENCE</scope>
    <source>
        <strain evidence="3">SCP</strain>
    </source>
</reference>
<evidence type="ECO:0000256" key="1">
    <source>
        <dbReference type="ARBA" id="ARBA00004906"/>
    </source>
</evidence>